<accession>A0A3M7QSH6</accession>
<feature type="domain" description="BSD" evidence="1">
    <location>
        <begin position="136"/>
        <end position="188"/>
    </location>
</feature>
<protein>
    <submittedName>
        <fullName evidence="2">BSD domain-containing 1</fullName>
    </submittedName>
</protein>
<proteinExistence type="predicted"/>
<dbReference type="InterPro" id="IPR035925">
    <property type="entry name" value="BSD_dom_sf"/>
</dbReference>
<keyword evidence="3" id="KW-1185">Reference proteome</keyword>
<organism evidence="2 3">
    <name type="scientific">Brachionus plicatilis</name>
    <name type="common">Marine rotifer</name>
    <name type="synonym">Brachionus muelleri</name>
    <dbReference type="NCBI Taxonomy" id="10195"/>
    <lineage>
        <taxon>Eukaryota</taxon>
        <taxon>Metazoa</taxon>
        <taxon>Spiralia</taxon>
        <taxon>Gnathifera</taxon>
        <taxon>Rotifera</taxon>
        <taxon>Eurotatoria</taxon>
        <taxon>Monogononta</taxon>
        <taxon>Pseudotrocha</taxon>
        <taxon>Ploima</taxon>
        <taxon>Brachionidae</taxon>
        <taxon>Brachionus</taxon>
    </lineage>
</organism>
<dbReference type="SMART" id="SM00751">
    <property type="entry name" value="BSD"/>
    <property type="match status" value="1"/>
</dbReference>
<dbReference type="GO" id="GO:0005737">
    <property type="term" value="C:cytoplasm"/>
    <property type="evidence" value="ECO:0007669"/>
    <property type="project" value="TreeGrafter"/>
</dbReference>
<name>A0A3M7QSH6_BRAPC</name>
<gene>
    <name evidence="2" type="ORF">BpHYR1_002863</name>
</gene>
<dbReference type="InterPro" id="IPR005607">
    <property type="entry name" value="BSD_dom"/>
</dbReference>
<dbReference type="PROSITE" id="PS50858">
    <property type="entry name" value="BSD"/>
    <property type="match status" value="1"/>
</dbReference>
<evidence type="ECO:0000313" key="2">
    <source>
        <dbReference type="EMBL" id="RNA13928.1"/>
    </source>
</evidence>
<sequence length="295" mass="34048">MSESDKSSKSNWWENLVKSAKDKSINAIEVIKGDLAEFKSTMSNDASNLFLSSNKSNNDMSESNSESFLKSIAKSFNEIKNNLNLSDESCTSSKTLEENKIPNNSMNERLRKEIENLKCDEGTYKIEPMDPGYSKWMQVFDPDEFKEEISKLLIENSTMRLIYSQMVPANLSNVEFWARYFFRLNLLNEEHMKRIKLIEKADSEIHNEKGTDWDDEDENFEDSNTNHSLIENETNSSEAKILKIDTEDTNESNQISKSLEGTIDANQSKIKNDESKTWYFSELFLSHKSQVNDLT</sequence>
<comment type="caution">
    <text evidence="2">The sequence shown here is derived from an EMBL/GenBank/DDBJ whole genome shotgun (WGS) entry which is preliminary data.</text>
</comment>
<dbReference type="Gene3D" id="1.10.3970.10">
    <property type="entry name" value="BSD domain"/>
    <property type="match status" value="1"/>
</dbReference>
<dbReference type="AlphaFoldDB" id="A0A3M7QSH6"/>
<dbReference type="SUPFAM" id="SSF140383">
    <property type="entry name" value="BSD domain-like"/>
    <property type="match status" value="1"/>
</dbReference>
<dbReference type="STRING" id="10195.A0A3M7QSH6"/>
<dbReference type="PANTHER" id="PTHR16019">
    <property type="entry name" value="SYNAPSE-ASSOCIATED PROTEIN"/>
    <property type="match status" value="1"/>
</dbReference>
<dbReference type="InterPro" id="IPR051494">
    <property type="entry name" value="BSD_domain-containing"/>
</dbReference>
<dbReference type="EMBL" id="REGN01005296">
    <property type="protein sequence ID" value="RNA13928.1"/>
    <property type="molecule type" value="Genomic_DNA"/>
</dbReference>
<dbReference type="PANTHER" id="PTHR16019:SF5">
    <property type="entry name" value="BSD DOMAIN-CONTAINING PROTEIN 1"/>
    <property type="match status" value="1"/>
</dbReference>
<reference evidence="2 3" key="1">
    <citation type="journal article" date="2018" name="Sci. Rep.">
        <title>Genomic signatures of local adaptation to the degree of environmental predictability in rotifers.</title>
        <authorList>
            <person name="Franch-Gras L."/>
            <person name="Hahn C."/>
            <person name="Garcia-Roger E.M."/>
            <person name="Carmona M.J."/>
            <person name="Serra M."/>
            <person name="Gomez A."/>
        </authorList>
    </citation>
    <scope>NUCLEOTIDE SEQUENCE [LARGE SCALE GENOMIC DNA]</scope>
    <source>
        <strain evidence="2">HYR1</strain>
    </source>
</reference>
<dbReference type="Pfam" id="PF03909">
    <property type="entry name" value="BSD"/>
    <property type="match status" value="1"/>
</dbReference>
<evidence type="ECO:0000313" key="3">
    <source>
        <dbReference type="Proteomes" id="UP000276133"/>
    </source>
</evidence>
<evidence type="ECO:0000259" key="1">
    <source>
        <dbReference type="PROSITE" id="PS50858"/>
    </source>
</evidence>
<dbReference type="Proteomes" id="UP000276133">
    <property type="component" value="Unassembled WGS sequence"/>
</dbReference>
<dbReference type="OrthoDB" id="73788at2759"/>